<dbReference type="EMBL" id="JAEHOE010000069">
    <property type="protein sequence ID" value="KAG2489821.1"/>
    <property type="molecule type" value="Genomic_DNA"/>
</dbReference>
<keyword evidence="1" id="KW-0677">Repeat</keyword>
<dbReference type="PANTHER" id="PTHR23084:SF263">
    <property type="entry name" value="MORN REPEAT-CONTAINING PROTEIN 1"/>
    <property type="match status" value="1"/>
</dbReference>
<dbReference type="Pfam" id="PF02493">
    <property type="entry name" value="MORN"/>
    <property type="match status" value="8"/>
</dbReference>
<dbReference type="OrthoDB" id="437960at2759"/>
<proteinExistence type="predicted"/>
<comment type="caution">
    <text evidence="3">The sequence shown here is derived from an EMBL/GenBank/DDBJ whole genome shotgun (WGS) entry which is preliminary data.</text>
</comment>
<sequence length="502" mass="53276">MLAAAPPLGHGSLSGAAPPGTPPAVPGANTFYTAPSLGAGLRGIELDRCYVGDYVAGRRHGFGTYTYPNTFFKYEGQWVNGLKHGLGKLSMRDGACYEGEFVEGEIIGQGTRRFANGDVYIGTFELGEMHGFGVMRKANGDCYQGPFEHNAYQGVGVYTYASGDVFEGDFLRHQRTGQGRLTRTDGSRYEGGWVDGEESGQGEAVYADGGWYRGSWSHGRYEGAGEWLQARTGLMYRGEFVGGAPALLPTSLTMTWITEEDPRAKRKAAAKGEPEGPTPMPIVLGEPIPAPITLAAQLQEALPPRTPTPPPDPKQKNKAPSTPPGPVPVTVLNQPPQKGYEWRTADNEYGRQVFLTLHAEPPKPLPPDRLLCCLLLTAAAPAPAPSAEGQDGPEPDGPEATAGPAPAAPVVRLHLSTVWALEPALPLTRVNGEVVTTVQLELAAGQTTVEGLAIGSTDDWDRLVRPDGLGYLVASAPEVSPVAPGVLRVALPDPKTKKPGSK</sequence>
<dbReference type="PANTHER" id="PTHR23084">
    <property type="entry name" value="PHOSPHATIDYLINOSITOL-4-PHOSPHATE 5-KINASE RELATED"/>
    <property type="match status" value="1"/>
</dbReference>
<dbReference type="Proteomes" id="UP000612055">
    <property type="component" value="Unassembled WGS sequence"/>
</dbReference>
<dbReference type="SMART" id="SM00698">
    <property type="entry name" value="MORN"/>
    <property type="match status" value="7"/>
</dbReference>
<evidence type="ECO:0000313" key="4">
    <source>
        <dbReference type="Proteomes" id="UP000612055"/>
    </source>
</evidence>
<evidence type="ECO:0008006" key="5">
    <source>
        <dbReference type="Google" id="ProtNLM"/>
    </source>
</evidence>
<protein>
    <recommendedName>
        <fullName evidence="5">MORN repeat protein</fullName>
    </recommendedName>
</protein>
<dbReference type="InterPro" id="IPR003409">
    <property type="entry name" value="MORN"/>
</dbReference>
<feature type="region of interest" description="Disordered" evidence="2">
    <location>
        <begin position="302"/>
        <end position="337"/>
    </location>
</feature>
<accession>A0A836BUQ5</accession>
<feature type="region of interest" description="Disordered" evidence="2">
    <location>
        <begin position="263"/>
        <end position="286"/>
    </location>
</feature>
<evidence type="ECO:0000313" key="3">
    <source>
        <dbReference type="EMBL" id="KAG2489821.1"/>
    </source>
</evidence>
<dbReference type="GO" id="GO:0016020">
    <property type="term" value="C:membrane"/>
    <property type="evidence" value="ECO:0007669"/>
    <property type="project" value="UniProtKB-ARBA"/>
</dbReference>
<dbReference type="Gene3D" id="2.20.110.10">
    <property type="entry name" value="Histone H3 K4-specific methyltransferase SET7/9 N-terminal domain"/>
    <property type="match status" value="4"/>
</dbReference>
<gene>
    <name evidence="3" type="ORF">HYH03_011770</name>
</gene>
<keyword evidence="4" id="KW-1185">Reference proteome</keyword>
<evidence type="ECO:0000256" key="2">
    <source>
        <dbReference type="SAM" id="MobiDB-lite"/>
    </source>
</evidence>
<name>A0A836BUQ5_9CHLO</name>
<evidence type="ECO:0000256" key="1">
    <source>
        <dbReference type="ARBA" id="ARBA00022737"/>
    </source>
</evidence>
<reference evidence="3" key="1">
    <citation type="journal article" date="2020" name="bioRxiv">
        <title>Comparative genomics of Chlamydomonas.</title>
        <authorList>
            <person name="Craig R.J."/>
            <person name="Hasan A.R."/>
            <person name="Ness R.W."/>
            <person name="Keightley P.D."/>
        </authorList>
    </citation>
    <scope>NUCLEOTIDE SEQUENCE</scope>
    <source>
        <strain evidence="3">CCAP 11/70</strain>
    </source>
</reference>
<organism evidence="3 4">
    <name type="scientific">Edaphochlamys debaryana</name>
    <dbReference type="NCBI Taxonomy" id="47281"/>
    <lineage>
        <taxon>Eukaryota</taxon>
        <taxon>Viridiplantae</taxon>
        <taxon>Chlorophyta</taxon>
        <taxon>core chlorophytes</taxon>
        <taxon>Chlorophyceae</taxon>
        <taxon>CS clade</taxon>
        <taxon>Chlamydomonadales</taxon>
        <taxon>Chlamydomonadales incertae sedis</taxon>
        <taxon>Edaphochlamys</taxon>
    </lineage>
</organism>
<dbReference type="AlphaFoldDB" id="A0A836BUQ5"/>
<feature type="region of interest" description="Disordered" evidence="2">
    <location>
        <begin position="382"/>
        <end position="405"/>
    </location>
</feature>
<dbReference type="SUPFAM" id="SSF82185">
    <property type="entry name" value="Histone H3 K4-specific methyltransferase SET7/9 N-terminal domain"/>
    <property type="match status" value="2"/>
</dbReference>